<gene>
    <name evidence="2" type="ORF">EPA86_00440</name>
</gene>
<dbReference type="Pfam" id="PF13438">
    <property type="entry name" value="DUF4113"/>
    <property type="match status" value="1"/>
</dbReference>
<accession>A0A502L633</accession>
<dbReference type="InterPro" id="IPR025188">
    <property type="entry name" value="DUF4113"/>
</dbReference>
<dbReference type="EMBL" id="SAWY01000001">
    <property type="protein sequence ID" value="TPH19372.1"/>
    <property type="molecule type" value="Genomic_DNA"/>
</dbReference>
<dbReference type="RefSeq" id="WP_140601061.1">
    <property type="nucleotide sequence ID" value="NZ_SAWY01000001.1"/>
</dbReference>
<dbReference type="AlphaFoldDB" id="A0A502L633"/>
<keyword evidence="3" id="KW-1185">Reference proteome</keyword>
<organism evidence="2 3">
    <name type="scientific">Litorilituus lipolyticus</name>
    <dbReference type="NCBI Taxonomy" id="2491017"/>
    <lineage>
        <taxon>Bacteria</taxon>
        <taxon>Pseudomonadati</taxon>
        <taxon>Pseudomonadota</taxon>
        <taxon>Gammaproteobacteria</taxon>
        <taxon>Alteromonadales</taxon>
        <taxon>Colwelliaceae</taxon>
        <taxon>Litorilituus</taxon>
    </lineage>
</organism>
<comment type="caution">
    <text evidence="2">The sequence shown here is derived from an EMBL/GenBank/DDBJ whole genome shotgun (WGS) entry which is preliminary data.</text>
</comment>
<evidence type="ECO:0000259" key="1">
    <source>
        <dbReference type="Pfam" id="PF13438"/>
    </source>
</evidence>
<sequence>MKRNFMPPRYTTSWRDIPKIYC</sequence>
<name>A0A502L633_9GAMM</name>
<proteinExistence type="predicted"/>
<evidence type="ECO:0000313" key="3">
    <source>
        <dbReference type="Proteomes" id="UP000315303"/>
    </source>
</evidence>
<dbReference type="Proteomes" id="UP000315303">
    <property type="component" value="Unassembled WGS sequence"/>
</dbReference>
<reference evidence="2 3" key="1">
    <citation type="submission" date="2019-01" db="EMBL/GenBank/DDBJ databases">
        <title>Litorilituus lipolytica sp. nov., isolated from intertidal sand of the Yellow Sea in China.</title>
        <authorList>
            <person name="Liu A."/>
        </authorList>
    </citation>
    <scope>NUCLEOTIDE SEQUENCE [LARGE SCALE GENOMIC DNA]</scope>
    <source>
        <strain evidence="2 3">RZ04</strain>
    </source>
</reference>
<feature type="domain" description="DUF4113" evidence="1">
    <location>
        <begin position="1"/>
        <end position="20"/>
    </location>
</feature>
<protein>
    <submittedName>
        <fullName evidence="2">DUF4113 domain-containing protein</fullName>
    </submittedName>
</protein>
<evidence type="ECO:0000313" key="2">
    <source>
        <dbReference type="EMBL" id="TPH19372.1"/>
    </source>
</evidence>